<proteinExistence type="predicted"/>
<protein>
    <submittedName>
        <fullName evidence="1">Uncharacterized protein</fullName>
    </submittedName>
</protein>
<organism evidence="1 2">
    <name type="scientific">Talaromyces islandicus</name>
    <name type="common">Penicillium islandicum</name>
    <dbReference type="NCBI Taxonomy" id="28573"/>
    <lineage>
        <taxon>Eukaryota</taxon>
        <taxon>Fungi</taxon>
        <taxon>Dikarya</taxon>
        <taxon>Ascomycota</taxon>
        <taxon>Pezizomycotina</taxon>
        <taxon>Eurotiomycetes</taxon>
        <taxon>Eurotiomycetidae</taxon>
        <taxon>Eurotiales</taxon>
        <taxon>Trichocomaceae</taxon>
        <taxon>Talaromyces</taxon>
        <taxon>Talaromyces sect. Islandici</taxon>
    </lineage>
</organism>
<reference evidence="1 2" key="1">
    <citation type="submission" date="2015-04" db="EMBL/GenBank/DDBJ databases">
        <authorList>
            <person name="Syromyatnikov M.Y."/>
            <person name="Popov V.N."/>
        </authorList>
    </citation>
    <scope>NUCLEOTIDE SEQUENCE [LARGE SCALE GENOMIC DNA]</scope>
    <source>
        <strain evidence="1">WF-38-12</strain>
    </source>
</reference>
<dbReference type="Proteomes" id="UP000054383">
    <property type="component" value="Unassembled WGS sequence"/>
</dbReference>
<sequence length="170" mass="19467">MDLAPFNQTPLPDLCDSCSHNFDQGKKWSERAESLLKSLSEWNENYESAVNQFDIQKSMDEISGDEEENRTRCVWCENTSFCAQFLRGRVCPLLLETIKNWRTVMNSKTVTVEEVQEWEKKPGLIADGELPTICLENYDGHKSKLVCDDSSASANHAVRVAYDEMKHLAR</sequence>
<dbReference type="AlphaFoldDB" id="A0A0U1MD48"/>
<keyword evidence="2" id="KW-1185">Reference proteome</keyword>
<gene>
    <name evidence="1" type="ORF">PISL3812_09951</name>
</gene>
<evidence type="ECO:0000313" key="2">
    <source>
        <dbReference type="Proteomes" id="UP000054383"/>
    </source>
</evidence>
<accession>A0A0U1MD48</accession>
<dbReference type="EMBL" id="CVMT01000024">
    <property type="protein sequence ID" value="CRG92876.1"/>
    <property type="molecule type" value="Genomic_DNA"/>
</dbReference>
<evidence type="ECO:0000313" key="1">
    <source>
        <dbReference type="EMBL" id="CRG92876.1"/>
    </source>
</evidence>
<name>A0A0U1MD48_TALIS</name>